<dbReference type="InterPro" id="IPR030385">
    <property type="entry name" value="G_IRG_dom"/>
</dbReference>
<dbReference type="SUPFAM" id="SSF52540">
    <property type="entry name" value="P-loop containing nucleoside triphosphate hydrolases"/>
    <property type="match status" value="1"/>
</dbReference>
<evidence type="ECO:0000313" key="10">
    <source>
        <dbReference type="RefSeq" id="XP_021097636.1"/>
    </source>
</evidence>
<dbReference type="GO" id="GO:0005789">
    <property type="term" value="C:endoplasmic reticulum membrane"/>
    <property type="evidence" value="ECO:0007669"/>
    <property type="project" value="TreeGrafter"/>
</dbReference>
<dbReference type="CTD" id="345611"/>
<keyword evidence="4" id="KW-0342">GTP-binding</keyword>
<accession>A0AAX6QHH6</accession>
<dbReference type="GeneID" id="101707512"/>
<evidence type="ECO:0000256" key="2">
    <source>
        <dbReference type="ARBA" id="ARBA00022741"/>
    </source>
</evidence>
<evidence type="ECO:0000256" key="1">
    <source>
        <dbReference type="ARBA" id="ARBA00005429"/>
    </source>
</evidence>
<evidence type="ECO:0000256" key="4">
    <source>
        <dbReference type="ARBA" id="ARBA00023134"/>
    </source>
</evidence>
<dbReference type="RefSeq" id="XP_012920428.1">
    <property type="nucleotide sequence ID" value="XM_013064974.2"/>
</dbReference>
<dbReference type="Proteomes" id="UP000694906">
    <property type="component" value="Unplaced"/>
</dbReference>
<dbReference type="KEGG" id="hgl:101707512"/>
<reference evidence="7 8" key="1">
    <citation type="submission" date="2025-04" db="UniProtKB">
        <authorList>
            <consortium name="RefSeq"/>
        </authorList>
    </citation>
    <scope>IDENTIFICATION</scope>
</reference>
<dbReference type="GO" id="GO:0000045">
    <property type="term" value="P:autophagosome assembly"/>
    <property type="evidence" value="ECO:0007669"/>
    <property type="project" value="TreeGrafter"/>
</dbReference>
<dbReference type="RefSeq" id="XP_021097636.1">
    <property type="nucleotide sequence ID" value="XM_021241977.1"/>
</dbReference>
<evidence type="ECO:0000259" key="5">
    <source>
        <dbReference type="PROSITE" id="PS51716"/>
    </source>
</evidence>
<keyword evidence="2" id="KW-0547">Nucleotide-binding</keyword>
<dbReference type="GO" id="GO:0005525">
    <property type="term" value="F:GTP binding"/>
    <property type="evidence" value="ECO:0007669"/>
    <property type="project" value="UniProtKB-KW"/>
</dbReference>
<dbReference type="InterPro" id="IPR007743">
    <property type="entry name" value="Immunity-related_GTPase-like"/>
</dbReference>
<keyword evidence="6" id="KW-1185">Reference proteome</keyword>
<name>A0AAX6QHH6_HETGA</name>
<dbReference type="Gene3D" id="3.40.50.300">
    <property type="entry name" value="P-loop containing nucleotide triphosphate hydrolases"/>
    <property type="match status" value="1"/>
</dbReference>
<dbReference type="PANTHER" id="PTHR32341">
    <property type="entry name" value="INTERFERON-INDUCIBLE GTPASE"/>
    <property type="match status" value="1"/>
</dbReference>
<evidence type="ECO:0000313" key="8">
    <source>
        <dbReference type="RefSeq" id="XP_012920436.1"/>
    </source>
</evidence>
<dbReference type="InterPro" id="IPR051515">
    <property type="entry name" value="IRG"/>
</dbReference>
<feature type="domain" description="IRG-type G" evidence="5">
    <location>
        <begin position="82"/>
        <end position="258"/>
    </location>
</feature>
<organism evidence="6 8">
    <name type="scientific">Heterocephalus glaber</name>
    <name type="common">Naked mole rat</name>
    <dbReference type="NCBI Taxonomy" id="10181"/>
    <lineage>
        <taxon>Eukaryota</taxon>
        <taxon>Metazoa</taxon>
        <taxon>Chordata</taxon>
        <taxon>Craniata</taxon>
        <taxon>Vertebrata</taxon>
        <taxon>Euteleostomi</taxon>
        <taxon>Mammalia</taxon>
        <taxon>Eutheria</taxon>
        <taxon>Euarchontoglires</taxon>
        <taxon>Glires</taxon>
        <taxon>Rodentia</taxon>
        <taxon>Hystricomorpha</taxon>
        <taxon>Bathyergidae</taxon>
        <taxon>Heterocephalus</taxon>
    </lineage>
</organism>
<evidence type="ECO:0000313" key="9">
    <source>
        <dbReference type="RefSeq" id="XP_021097626.1"/>
    </source>
</evidence>
<dbReference type="RefSeq" id="XP_021097626.1">
    <property type="nucleotide sequence ID" value="XM_021241967.1"/>
</dbReference>
<dbReference type="AlphaFoldDB" id="A0AAX6QHH6"/>
<dbReference type="FunFam" id="3.40.50.300:FF:000541">
    <property type="entry name" value="Immunity related GTPase M"/>
    <property type="match status" value="1"/>
</dbReference>
<evidence type="ECO:0000313" key="6">
    <source>
        <dbReference type="Proteomes" id="UP000694906"/>
    </source>
</evidence>
<sequence length="418" mass="46226">MHPVVKNPREPWELAPLLASMTEDLMSHHTPLSTSFASVASYHASCSVSPEASRKLEKAVREGKLLEAVAVVRETVETVSRLPVSIAVAGDSGSGVSSFINALRETGHEEKASAPTGVVRTTLTPARYTSPRFPNVSLWDLPGMGASGQSLDSYLGELQFGQYDLFIIIASEQFSLNHVRLAKAIESVGKRFYAIWTKVDRDLSTTLLSKALLLQSIQENILDSLRKEGICDPPIFLVSSLDPSLHDFPTLRRKLQIDISNIRCCGPLQALFHICEVTVNEKVTSLKARVSSKCLQDAPGVLHAEDLEQCLKAYRLHFGVDDESLKQVAWSTGRVVSEYRDTLKSWCFPELCRADWRLRLVTCSVAKAFLRLLGWIPCCGSRAVCFFVCMIHSCILHLVGQDTKAILRKILDDSKCPA</sequence>
<dbReference type="GO" id="GO:0035458">
    <property type="term" value="P:cellular response to interferon-beta"/>
    <property type="evidence" value="ECO:0007669"/>
    <property type="project" value="TreeGrafter"/>
</dbReference>
<dbReference type="InterPro" id="IPR027417">
    <property type="entry name" value="P-loop_NTPase"/>
</dbReference>
<proteinExistence type="inferred from homology"/>
<dbReference type="GO" id="GO:0003924">
    <property type="term" value="F:GTPase activity"/>
    <property type="evidence" value="ECO:0007669"/>
    <property type="project" value="TreeGrafter"/>
</dbReference>
<dbReference type="Pfam" id="PF05049">
    <property type="entry name" value="IIGP"/>
    <property type="match status" value="1"/>
</dbReference>
<dbReference type="PANTHER" id="PTHR32341:SF9">
    <property type="entry name" value="IMMUNITY-RELATED GTPASE FAMILY M PROTEIN"/>
    <property type="match status" value="1"/>
</dbReference>
<protein>
    <submittedName>
        <fullName evidence="7 8">Immunity-related GTPase family M protein isoform X1</fullName>
    </submittedName>
</protein>
<keyword evidence="3" id="KW-0378">Hydrolase</keyword>
<evidence type="ECO:0000256" key="3">
    <source>
        <dbReference type="ARBA" id="ARBA00022801"/>
    </source>
</evidence>
<dbReference type="RefSeq" id="XP_012920436.1">
    <property type="nucleotide sequence ID" value="XM_013064982.2"/>
</dbReference>
<evidence type="ECO:0000313" key="7">
    <source>
        <dbReference type="RefSeq" id="XP_012920428.1"/>
    </source>
</evidence>
<dbReference type="GO" id="GO:0045087">
    <property type="term" value="P:innate immune response"/>
    <property type="evidence" value="ECO:0007669"/>
    <property type="project" value="TreeGrafter"/>
</dbReference>
<gene>
    <name evidence="7 8 9 10" type="primary">Irgm</name>
</gene>
<dbReference type="PROSITE" id="PS51716">
    <property type="entry name" value="G_IRG"/>
    <property type="match status" value="1"/>
</dbReference>
<comment type="similarity">
    <text evidence="1">Belongs to the TRAFAC class dynamin-like GTPase superfamily. IRG family.</text>
</comment>